<keyword evidence="2" id="KW-1185">Reference proteome</keyword>
<sequence length="54" mass="6370">MNLHYSNKHYNKSESKIQNNLTLHMESSLTFQGRLGHYANHSHKISKEKDEKKS</sequence>
<evidence type="ECO:0000313" key="2">
    <source>
        <dbReference type="Proteomes" id="UP000596661"/>
    </source>
</evidence>
<accession>A0A803R5T5</accession>
<organism evidence="1 2">
    <name type="scientific">Cannabis sativa</name>
    <name type="common">Hemp</name>
    <name type="synonym">Marijuana</name>
    <dbReference type="NCBI Taxonomy" id="3483"/>
    <lineage>
        <taxon>Eukaryota</taxon>
        <taxon>Viridiplantae</taxon>
        <taxon>Streptophyta</taxon>
        <taxon>Embryophyta</taxon>
        <taxon>Tracheophyta</taxon>
        <taxon>Spermatophyta</taxon>
        <taxon>Magnoliopsida</taxon>
        <taxon>eudicotyledons</taxon>
        <taxon>Gunneridae</taxon>
        <taxon>Pentapetalae</taxon>
        <taxon>rosids</taxon>
        <taxon>fabids</taxon>
        <taxon>Rosales</taxon>
        <taxon>Cannabaceae</taxon>
        <taxon>Cannabis</taxon>
    </lineage>
</organism>
<dbReference type="EnsemblPlants" id="novel_model_5438_5bd9a17a">
    <property type="protein sequence ID" value="cds.novel_model_5438_5bd9a17a"/>
    <property type="gene ID" value="novel_gene_2815_5bd9a17a"/>
</dbReference>
<dbReference type="Proteomes" id="UP000596661">
    <property type="component" value="Chromosome 6"/>
</dbReference>
<dbReference type="AlphaFoldDB" id="A0A803R5T5"/>
<protein>
    <submittedName>
        <fullName evidence="1">Uncharacterized protein</fullName>
    </submittedName>
</protein>
<evidence type="ECO:0000313" key="1">
    <source>
        <dbReference type="EnsemblPlants" id="cds.novel_model_5438_5bd9a17a"/>
    </source>
</evidence>
<reference evidence="1" key="2">
    <citation type="submission" date="2021-03" db="UniProtKB">
        <authorList>
            <consortium name="EnsemblPlants"/>
        </authorList>
    </citation>
    <scope>IDENTIFICATION</scope>
</reference>
<dbReference type="EMBL" id="UZAU01000598">
    <property type="status" value="NOT_ANNOTATED_CDS"/>
    <property type="molecule type" value="Genomic_DNA"/>
</dbReference>
<reference evidence="1" key="1">
    <citation type="submission" date="2018-11" db="EMBL/GenBank/DDBJ databases">
        <authorList>
            <person name="Grassa J C."/>
        </authorList>
    </citation>
    <scope>NUCLEOTIDE SEQUENCE [LARGE SCALE GENOMIC DNA]</scope>
</reference>
<dbReference type="Gramene" id="novel_model_5438_5bd9a17a">
    <property type="protein sequence ID" value="cds.novel_model_5438_5bd9a17a"/>
    <property type="gene ID" value="novel_gene_2815_5bd9a17a"/>
</dbReference>
<proteinExistence type="predicted"/>
<name>A0A803R5T5_CANSA</name>